<name>A0ABT0Q889_9RHOB</name>
<dbReference type="SMART" id="SM01008">
    <property type="entry name" value="Ald_Xan_dh_C"/>
    <property type="match status" value="1"/>
</dbReference>
<dbReference type="InterPro" id="IPR037165">
    <property type="entry name" value="AldOxase/xan_DH_Mopterin-bd_sf"/>
</dbReference>
<dbReference type="InterPro" id="IPR000674">
    <property type="entry name" value="Ald_Oxase/Xan_DH_a/b"/>
</dbReference>
<gene>
    <name evidence="4" type="ORF">M3P21_21380</name>
</gene>
<keyword evidence="5" id="KW-1185">Reference proteome</keyword>
<dbReference type="PANTHER" id="PTHR11908">
    <property type="entry name" value="XANTHINE DEHYDROGENASE"/>
    <property type="match status" value="1"/>
</dbReference>
<dbReference type="Pfam" id="PF02738">
    <property type="entry name" value="MoCoBD_1"/>
    <property type="match status" value="1"/>
</dbReference>
<sequence>MGTGIGARVARKEDARLLSGQAKFVRDLKFPRLLEAAYVRSPLAHGRLKSVTIPEKYKDRVFTASNLSDVLPIRPESTLPGYKASQQYPLVKDKVRFVGECIAICVAPTRAEAEDIAEQVIVDIDPLPPLVNASDAKTRDAPRLHDDWDDNLFLTTAFDGDLEFAEKNATVVIEREYNTARQCMNPMEGKGTLSYWDDKAGQLVVYTSTQVPHLIRTGIAQYLQMDQGQVRVIAPDVGGGFGYKCVLQPEELSVSWVARKLKRPVRWVEDRREHLVAGANTRQHHYKLKAYADDRGKLLGIDAEITVDIGAYSVWPFTACLEAAQAGGNLPGPYALEGYRCKTYSVATNKPGFTPYRGVARPGVCFAMELTIDAIARAVGREPADVRRENLVPGSAMPYTNVTGKFYDSGDYQHSVTEAARAIGLEDFRKRQKEARTQGRFLGLGFGTFTEQSAHGTKVFAAWGLPLVPGYEQAMVKLTPSGSVEVRSGNHSFGQGLETTIAQVASEWLTVDIDKINVLMGDTGMTPYSTGAYASRGMVMAGGAVSKAAEELVKRIKIHASHLLQCDAKDVALKDGKALSGAASVDFADIARAWYLRPDQLDEDVDTAGLEVTQGYKPDIDTGVFTYATHAAIVEVDPETGKVSFEDYYVFEDCGRRVNPLILEGQTYGGAAQGIGTALFEEVLYDPSGQPLTSTLADYILPGPAELPHFRLEHSETPSPYTRHGIKGVGEGAAIAPGGAVLNAINDALEPLGVELNELPATPHKILSAIMDADRPEEVAG</sequence>
<dbReference type="Pfam" id="PF01315">
    <property type="entry name" value="Ald_Xan_dh_C"/>
    <property type="match status" value="1"/>
</dbReference>
<keyword evidence="2" id="KW-0560">Oxidoreductase</keyword>
<dbReference type="Pfam" id="PF20256">
    <property type="entry name" value="MoCoBD_2"/>
    <property type="match status" value="1"/>
</dbReference>
<dbReference type="InterPro" id="IPR008274">
    <property type="entry name" value="AldOxase/xan_DH_MoCoBD1"/>
</dbReference>
<reference evidence="4" key="1">
    <citation type="submission" date="2022-05" db="EMBL/GenBank/DDBJ databases">
        <authorList>
            <person name="Park J.-S."/>
        </authorList>
    </citation>
    <scope>NUCLEOTIDE SEQUENCE</scope>
    <source>
        <strain evidence="4">2012CJ41-6</strain>
    </source>
</reference>
<dbReference type="EMBL" id="JAMFMB010000051">
    <property type="protein sequence ID" value="MCL6286070.1"/>
    <property type="molecule type" value="Genomic_DNA"/>
</dbReference>
<evidence type="ECO:0000313" key="5">
    <source>
        <dbReference type="Proteomes" id="UP001203880"/>
    </source>
</evidence>
<accession>A0ABT0Q889</accession>
<dbReference type="InterPro" id="IPR036856">
    <property type="entry name" value="Ald_Oxase/Xan_DH_a/b_sf"/>
</dbReference>
<dbReference type="Proteomes" id="UP001203880">
    <property type="component" value="Unassembled WGS sequence"/>
</dbReference>
<evidence type="ECO:0000256" key="1">
    <source>
        <dbReference type="ARBA" id="ARBA00022505"/>
    </source>
</evidence>
<dbReference type="Gene3D" id="3.30.365.10">
    <property type="entry name" value="Aldehyde oxidase/xanthine dehydrogenase, molybdopterin binding domain"/>
    <property type="match status" value="4"/>
</dbReference>
<feature type="domain" description="Aldehyde oxidase/xanthine dehydrogenase a/b hammerhead" evidence="3">
    <location>
        <begin position="19"/>
        <end position="128"/>
    </location>
</feature>
<keyword evidence="1" id="KW-0500">Molybdenum</keyword>
<evidence type="ECO:0000313" key="4">
    <source>
        <dbReference type="EMBL" id="MCL6286070.1"/>
    </source>
</evidence>
<dbReference type="PANTHER" id="PTHR11908:SF132">
    <property type="entry name" value="ALDEHYDE OXIDASE 1-RELATED"/>
    <property type="match status" value="1"/>
</dbReference>
<dbReference type="InterPro" id="IPR016208">
    <property type="entry name" value="Ald_Oxase/xanthine_DH-like"/>
</dbReference>
<evidence type="ECO:0000259" key="3">
    <source>
        <dbReference type="SMART" id="SM01008"/>
    </source>
</evidence>
<dbReference type="SUPFAM" id="SSF54665">
    <property type="entry name" value="CO dehydrogenase molybdoprotein N-domain-like"/>
    <property type="match status" value="1"/>
</dbReference>
<dbReference type="RefSeq" id="WP_249713464.1">
    <property type="nucleotide sequence ID" value="NZ_JAMFMB010000051.1"/>
</dbReference>
<dbReference type="InterPro" id="IPR046867">
    <property type="entry name" value="AldOxase/xan_DH_MoCoBD2"/>
</dbReference>
<comment type="caution">
    <text evidence="4">The sequence shown here is derived from an EMBL/GenBank/DDBJ whole genome shotgun (WGS) entry which is preliminary data.</text>
</comment>
<dbReference type="SUPFAM" id="SSF56003">
    <property type="entry name" value="Molybdenum cofactor-binding domain"/>
    <property type="match status" value="1"/>
</dbReference>
<dbReference type="Gene3D" id="3.90.1170.50">
    <property type="entry name" value="Aldehyde oxidase/xanthine dehydrogenase, a/b hammerhead"/>
    <property type="match status" value="1"/>
</dbReference>
<proteinExistence type="predicted"/>
<protein>
    <submittedName>
        <fullName evidence="4">Xanthine dehydrogenase family protein molybdopterin-binding subunit</fullName>
    </submittedName>
</protein>
<evidence type="ECO:0000256" key="2">
    <source>
        <dbReference type="ARBA" id="ARBA00023002"/>
    </source>
</evidence>
<organism evidence="4 5">
    <name type="scientific">Ruegeria spongiae</name>
    <dbReference type="NCBI Taxonomy" id="2942209"/>
    <lineage>
        <taxon>Bacteria</taxon>
        <taxon>Pseudomonadati</taxon>
        <taxon>Pseudomonadota</taxon>
        <taxon>Alphaproteobacteria</taxon>
        <taxon>Rhodobacterales</taxon>
        <taxon>Roseobacteraceae</taxon>
        <taxon>Ruegeria</taxon>
    </lineage>
</organism>